<evidence type="ECO:0000313" key="2">
    <source>
        <dbReference type="EMBL" id="ERF77006.1"/>
    </source>
</evidence>
<keyword evidence="3" id="KW-1185">Reference proteome</keyword>
<organism evidence="2 3">
    <name type="scientific">Endocarpon pusillum (strain Z07020 / HMAS-L-300199)</name>
    <name type="common">Lichen-forming fungus</name>
    <dbReference type="NCBI Taxonomy" id="1263415"/>
    <lineage>
        <taxon>Eukaryota</taxon>
        <taxon>Fungi</taxon>
        <taxon>Dikarya</taxon>
        <taxon>Ascomycota</taxon>
        <taxon>Pezizomycotina</taxon>
        <taxon>Eurotiomycetes</taxon>
        <taxon>Chaetothyriomycetidae</taxon>
        <taxon>Verrucariales</taxon>
        <taxon>Verrucariaceae</taxon>
        <taxon>Endocarpon</taxon>
    </lineage>
</organism>
<evidence type="ECO:0000313" key="3">
    <source>
        <dbReference type="Proteomes" id="UP000019373"/>
    </source>
</evidence>
<name>U1GXZ4_ENDPU</name>
<dbReference type="Proteomes" id="UP000019373">
    <property type="component" value="Unassembled WGS sequence"/>
</dbReference>
<dbReference type="OrthoDB" id="10520220at2759"/>
<feature type="compositionally biased region" description="Polar residues" evidence="1">
    <location>
        <begin position="91"/>
        <end position="102"/>
    </location>
</feature>
<proteinExistence type="predicted"/>
<protein>
    <submittedName>
        <fullName evidence="2">Uncharacterized protein</fullName>
    </submittedName>
</protein>
<feature type="region of interest" description="Disordered" evidence="1">
    <location>
        <begin position="123"/>
        <end position="168"/>
    </location>
</feature>
<dbReference type="AlphaFoldDB" id="U1GXZ4"/>
<feature type="compositionally biased region" description="Basic and acidic residues" evidence="1">
    <location>
        <begin position="43"/>
        <end position="53"/>
    </location>
</feature>
<dbReference type="HOGENOM" id="CLU_1586466_0_0_1"/>
<dbReference type="RefSeq" id="XP_007785670.1">
    <property type="nucleotide sequence ID" value="XM_007787480.1"/>
</dbReference>
<sequence length="168" mass="18843">MATLPSCVLRRATVSREIHTESVDTSPGQLYLQRQDQYQPEEQQGHQEHRKEQEEQEEQEEQNRQEQQQWEATQTLCGPLADLHGDLIASPSPQASNMPSTTVTAPALILPNFGLPTAEAEILEPQTDNTSARHLPRDQPLIDDYEADTNHQGGADDIKEDWHLSGQG</sequence>
<reference evidence="3" key="1">
    <citation type="journal article" date="2014" name="BMC Genomics">
        <title>Genome characteristics reveal the impact of lichenization on lichen-forming fungus Endocarpon pusillum Hedwig (Verrucariales, Ascomycota).</title>
        <authorList>
            <person name="Wang Y.-Y."/>
            <person name="Liu B."/>
            <person name="Zhang X.-Y."/>
            <person name="Zhou Q.-M."/>
            <person name="Zhang T."/>
            <person name="Li H."/>
            <person name="Yu Y.-F."/>
            <person name="Zhang X.-L."/>
            <person name="Hao X.-Y."/>
            <person name="Wang M."/>
            <person name="Wang L."/>
            <person name="Wei J.-C."/>
        </authorList>
    </citation>
    <scope>NUCLEOTIDE SEQUENCE [LARGE SCALE GENOMIC DNA]</scope>
    <source>
        <strain evidence="3">Z07020 / HMAS-L-300199</strain>
    </source>
</reference>
<gene>
    <name evidence="2" type="ORF">EPUS_06874</name>
</gene>
<evidence type="ECO:0000256" key="1">
    <source>
        <dbReference type="SAM" id="MobiDB-lite"/>
    </source>
</evidence>
<feature type="compositionally biased region" description="Basic and acidic residues" evidence="1">
    <location>
        <begin position="154"/>
        <end position="168"/>
    </location>
</feature>
<dbReference type="EMBL" id="KE720677">
    <property type="protein sequence ID" value="ERF77006.1"/>
    <property type="molecule type" value="Genomic_DNA"/>
</dbReference>
<accession>U1GXZ4</accession>
<feature type="compositionally biased region" description="Low complexity" evidence="1">
    <location>
        <begin position="33"/>
        <end position="42"/>
    </location>
</feature>
<dbReference type="GeneID" id="19241764"/>
<feature type="region of interest" description="Disordered" evidence="1">
    <location>
        <begin position="1"/>
        <end position="102"/>
    </location>
</feature>